<evidence type="ECO:0000256" key="11">
    <source>
        <dbReference type="ARBA" id="ARBA00024615"/>
    </source>
</evidence>
<feature type="compositionally biased region" description="Low complexity" evidence="13">
    <location>
        <begin position="987"/>
        <end position="1000"/>
    </location>
</feature>
<comment type="catalytic activity">
    <reaction evidence="12">
        <text>a 1,2-diacyl-sn-glycero-3-phosphocholine(in) = a 1,2-diacyl-sn-glycero-3-phosphocholine(out)</text>
        <dbReference type="Rhea" id="RHEA:38571"/>
        <dbReference type="ChEBI" id="CHEBI:57643"/>
    </reaction>
</comment>
<dbReference type="GO" id="GO:0034045">
    <property type="term" value="C:phagophore assembly site membrane"/>
    <property type="evidence" value="ECO:0007669"/>
    <property type="project" value="UniProtKB-SubCell"/>
</dbReference>
<feature type="region of interest" description="Disordered" evidence="13">
    <location>
        <begin position="641"/>
        <end position="681"/>
    </location>
</feature>
<evidence type="ECO:0000313" key="14">
    <source>
        <dbReference type="EMBL" id="KAG7452454.1"/>
    </source>
</evidence>
<accession>A0A9P7W4J7</accession>
<evidence type="ECO:0000256" key="8">
    <source>
        <dbReference type="ARBA" id="ARBA00023055"/>
    </source>
</evidence>
<keyword evidence="5" id="KW-0813">Transport</keyword>
<dbReference type="GO" id="GO:0000422">
    <property type="term" value="P:autophagy of mitochondrion"/>
    <property type="evidence" value="ECO:0007669"/>
    <property type="project" value="TreeGrafter"/>
</dbReference>
<feature type="compositionally biased region" description="Low complexity" evidence="13">
    <location>
        <begin position="661"/>
        <end position="671"/>
    </location>
</feature>
<proteinExistence type="inferred from homology"/>
<evidence type="ECO:0000256" key="4">
    <source>
        <dbReference type="ARBA" id="ARBA00018070"/>
    </source>
</evidence>
<sequence length="1983" mass="217968">MSFTPAMSWFTSWLPELPAINISLPTSIQSRFLSFLLKKTLGHFLNPGQLDVHQVDSQIGSGYVQVADLELSNQAVNELLNGLPIELRDGRIGSVIARIPWPNPLTSAVGFSLNSLHLTFVLLPSSKHTSNTTNLADSVASVASVAETFIHDELTPREEFKLRESFHSELSATDDPSVPGGLDPFITSPEYEDALPDIDPAGVSMFAVLIERLLARFEFDAANTKITLILPGRTSLTLSISDIRYRTEDRSDDEEDGKVRSVSINGITVSARNLRPAFDMSLSSTSIRPVSSPTSTLQSSSSTPRCPSPTSSSSSLDEDTQLAMTQSLAFLPPRTASPASSVTSSMYQSAVSTQLDHTADIQAPAPDLGESPDQPDFRPAKDNDPAEQDEDIILSFGSDPISLRLTTPGHSHPREDTASNENFKFSVTAGIIACSFRAWHVRSIMDIANGWSSHQHPSAPSAVEISPSPPLLMMGLEVALNLRSLVILFLPSTNPDAALATNGITGFFERPLIPPRLPQSYVRFHVEGISSSAEISLGSMEGARSRSLKGKNGASTTSSTLSLSLDELSAFAFQPSEPLSQDAYATPILITDFHLPESYLRPHQHPDPISKCGECPDLPSFDILDWTDDRHHLNGMRLSQWRTKHRHRPEKRSDPSSHPAVVVFVSQSPSSSEREKNRKVHQTDVEVKILPLHVFVDLRQILATCSVMEFLDELTAAHTSLTLDEEDHFDNDSEDEDVGDAEGDTPPATPRHGILRFKEKEAERERRRLEQLVLKDLDLDFDYQAQKLPRTEQKRSARKRRPRKQQGASLNIVVEVPLIRLQVRCPLPTGISPRSGSLILDLHDIRVANGLSRKPPSTRFADATSLATDGDVLAALKIGRIVISSSTMTIGKAAALLSIGPLTSSDDHEEASISLLPYAVVTKSSRTSTLALTISIPSVCVNMSKPALDGLQYWADDVTQLLEGAFGTAPSGGDSDKSSIIGSRFFTQSRSGSGSETTTRASKPKQSETAVKITISEAFVRIALPRKSEDLVSVRPLDLYASDVDILVEMRPDGKDETVVTVGVMDLTLKNADTSNAFETYLSLTAPRSLTATSQCLLRLQFTSLVIPETTAKESRIKISLWGFTFRFYPDIGWTSDIAEFIKAPPGAFESVIPSERTRILIRISDGSINAVAPKHPGSVVVHIGDLEFGTNLVGSSSDVSFRLSVPAFALLAVNDTSDITEPNFTSSSRNGVSYWRKIGYALLAEVASLDVHFTATQGSGIKVTVDHVGLRLHLCADTLGELIAFVGDLVSTFKAPTEQQEIKLKRRPTMISEQPSSRQNLMSSIDDLAFKRVPDVGPAPDMIYDDLPTNLDYLDESFSAAAGLRELRDDDLEDFDDEGTDETQTPDDQRVGIVSKVGGETIKMLRPEGIHPVEHYFDTLQPEPIDGHMEFGERVMHVQLNDADINVFLYAGYDWAKTRRTIEEGVKEMRKRLAKIRQLVASGQTQDTSLEDETSALLFNSVYIGLDQDADELEPGALIAAIDEELKDDYETASQSSWQSLKPSAANKAQTKVPRVHGKRLTRAKGPSIEFRLADMKLNVDQYKPEEPTVSRIFSTVRDFEILDHMKTSTWNKFLTSMRSDSRGNVRETDSNMARVELRMIHPVHGHSSEEARLKAKILPLRLHVDQDALDFLKSFFSFKDPHALPSTPQDLDDDIFFQLAEVFPIDVKMDYKPRRVDYRALKEGRTIELMNFFHFDGSEMTLRHITLAGISGWPRLFDLLNDLWTPDVKATQLVDVISGVAPIRSVVNVGSGIADLVLLPIAQYRKDGRIVRGVQKGATAFVKSTAIEAIKLGARLATGTQVILEQAEGVLGGQFDNPIMAETLQGDEFVQYGYGDGDEAGEMISKYAEQPADIKEGVQSAYRSLHRNLNSAAQTILAVPMEVYERSGNEGPVRSVIRAVPIAVLKPMIGASEAISKTLLGLHNTLDPNVRHDNQAKYKQR</sequence>
<evidence type="ECO:0000256" key="5">
    <source>
        <dbReference type="ARBA" id="ARBA00022448"/>
    </source>
</evidence>
<dbReference type="PANTHER" id="PTHR13190:SF1">
    <property type="entry name" value="AUTOPHAGY-RELATED 2, ISOFORM A"/>
    <property type="match status" value="1"/>
</dbReference>
<dbReference type="GO" id="GO:0043495">
    <property type="term" value="F:protein-membrane adaptor activity"/>
    <property type="evidence" value="ECO:0007669"/>
    <property type="project" value="TreeGrafter"/>
</dbReference>
<evidence type="ECO:0000256" key="6">
    <source>
        <dbReference type="ARBA" id="ARBA00022824"/>
    </source>
</evidence>
<dbReference type="Pfam" id="PF13329">
    <property type="entry name" value="ATG2_CAD"/>
    <property type="match status" value="1"/>
</dbReference>
<evidence type="ECO:0000256" key="13">
    <source>
        <dbReference type="SAM" id="MobiDB-lite"/>
    </source>
</evidence>
<evidence type="ECO:0000256" key="3">
    <source>
        <dbReference type="ARBA" id="ARBA00009714"/>
    </source>
</evidence>
<reference evidence="14" key="1">
    <citation type="submission" date="2020-11" db="EMBL/GenBank/DDBJ databases">
        <title>Adaptations for nitrogen fixation in a non-lichenized fungal sporocarp promotes dispersal by wood-feeding termites.</title>
        <authorList>
            <consortium name="DOE Joint Genome Institute"/>
            <person name="Koch R.A."/>
            <person name="Yoon G."/>
            <person name="Arayal U."/>
            <person name="Lail K."/>
            <person name="Amirebrahimi M."/>
            <person name="Labutti K."/>
            <person name="Lipzen A."/>
            <person name="Riley R."/>
            <person name="Barry K."/>
            <person name="Henrissat B."/>
            <person name="Grigoriev I.V."/>
            <person name="Herr J.R."/>
            <person name="Aime M.C."/>
        </authorList>
    </citation>
    <scope>NUCLEOTIDE SEQUENCE</scope>
    <source>
        <strain evidence="14">MCA 3950</strain>
    </source>
</reference>
<dbReference type="GO" id="GO:0061908">
    <property type="term" value="C:phagophore"/>
    <property type="evidence" value="ECO:0007669"/>
    <property type="project" value="TreeGrafter"/>
</dbReference>
<evidence type="ECO:0000256" key="9">
    <source>
        <dbReference type="ARBA" id="ARBA00023136"/>
    </source>
</evidence>
<comment type="subcellular location">
    <subcellularLocation>
        <location evidence="1">Endoplasmic reticulum membrane</location>
        <topology evidence="1">Peripheral membrane protein</topology>
    </subcellularLocation>
    <subcellularLocation>
        <location evidence="2">Preautophagosomal structure membrane</location>
        <topology evidence="2">Peripheral membrane protein</topology>
    </subcellularLocation>
</comment>
<evidence type="ECO:0000313" key="15">
    <source>
        <dbReference type="Proteomes" id="UP000812287"/>
    </source>
</evidence>
<dbReference type="EMBL" id="MU250523">
    <property type="protein sequence ID" value="KAG7452454.1"/>
    <property type="molecule type" value="Genomic_DNA"/>
</dbReference>
<dbReference type="GO" id="GO:0061709">
    <property type="term" value="P:reticulophagy"/>
    <property type="evidence" value="ECO:0007669"/>
    <property type="project" value="TreeGrafter"/>
</dbReference>
<dbReference type="PANTHER" id="PTHR13190">
    <property type="entry name" value="AUTOPHAGY-RELATED 2, ISOFORM A"/>
    <property type="match status" value="1"/>
</dbReference>
<evidence type="ECO:0000256" key="10">
    <source>
        <dbReference type="ARBA" id="ARBA00024479"/>
    </source>
</evidence>
<name>A0A9P7W4J7_9AGAR</name>
<keyword evidence="9" id="KW-0472">Membrane</keyword>
<keyword evidence="7" id="KW-0072">Autophagy</keyword>
<dbReference type="GO" id="GO:0000045">
    <property type="term" value="P:autophagosome assembly"/>
    <property type="evidence" value="ECO:0007669"/>
    <property type="project" value="TreeGrafter"/>
</dbReference>
<feature type="region of interest" description="Disordered" evidence="13">
    <location>
        <begin position="723"/>
        <end position="753"/>
    </location>
</feature>
<dbReference type="GeneID" id="66112089"/>
<evidence type="ECO:0000256" key="12">
    <source>
        <dbReference type="ARBA" id="ARBA00024631"/>
    </source>
</evidence>
<dbReference type="GO" id="GO:0061723">
    <property type="term" value="P:glycophagy"/>
    <property type="evidence" value="ECO:0007669"/>
    <property type="project" value="TreeGrafter"/>
</dbReference>
<gene>
    <name evidence="14" type="ORF">BT62DRAFT_983521</name>
</gene>
<dbReference type="OrthoDB" id="18982at2759"/>
<dbReference type="Proteomes" id="UP000812287">
    <property type="component" value="Unassembled WGS sequence"/>
</dbReference>
<keyword evidence="15" id="KW-1185">Reference proteome</keyword>
<dbReference type="InterPro" id="IPR026849">
    <property type="entry name" value="ATG2"/>
</dbReference>
<comment type="catalytic activity">
    <reaction evidence="11">
        <text>a 1,2-diacyl-sn-glycero-3-phosphoethanolamine(in) = a 1,2-diacyl-sn-glycero-3-phosphoethanolamine(out)</text>
        <dbReference type="Rhea" id="RHEA:38895"/>
        <dbReference type="ChEBI" id="CHEBI:64612"/>
    </reaction>
</comment>
<comment type="similarity">
    <text evidence="3">Belongs to the ATG2 family.</text>
</comment>
<evidence type="ECO:0000256" key="2">
    <source>
        <dbReference type="ARBA" id="ARBA00004623"/>
    </source>
</evidence>
<evidence type="ECO:0000256" key="7">
    <source>
        <dbReference type="ARBA" id="ARBA00023006"/>
    </source>
</evidence>
<dbReference type="GO" id="GO:0034727">
    <property type="term" value="P:piecemeal microautophagy of the nucleus"/>
    <property type="evidence" value="ECO:0007669"/>
    <property type="project" value="TreeGrafter"/>
</dbReference>
<dbReference type="GO" id="GO:0006869">
    <property type="term" value="P:lipid transport"/>
    <property type="evidence" value="ECO:0007669"/>
    <property type="project" value="UniProtKB-KW"/>
</dbReference>
<dbReference type="GO" id="GO:0032266">
    <property type="term" value="F:phosphatidylinositol-3-phosphate binding"/>
    <property type="evidence" value="ECO:0007669"/>
    <property type="project" value="TreeGrafter"/>
</dbReference>
<feature type="compositionally biased region" description="Acidic residues" evidence="13">
    <location>
        <begin position="723"/>
        <end position="743"/>
    </location>
</feature>
<feature type="compositionally biased region" description="Low complexity" evidence="13">
    <location>
        <begin position="289"/>
        <end position="315"/>
    </location>
</feature>
<comment type="catalytic activity">
    <reaction evidence="10">
        <text>a 1,2-diacyl-sn-glycero-3-phospho-L-serine(in) = a 1,2-diacyl-sn-glycero-3-phospho-L-serine(out)</text>
        <dbReference type="Rhea" id="RHEA:38663"/>
        <dbReference type="ChEBI" id="CHEBI:57262"/>
    </reaction>
</comment>
<organism evidence="14 15">
    <name type="scientific">Guyanagaster necrorhizus</name>
    <dbReference type="NCBI Taxonomy" id="856835"/>
    <lineage>
        <taxon>Eukaryota</taxon>
        <taxon>Fungi</taxon>
        <taxon>Dikarya</taxon>
        <taxon>Basidiomycota</taxon>
        <taxon>Agaricomycotina</taxon>
        <taxon>Agaricomycetes</taxon>
        <taxon>Agaricomycetidae</taxon>
        <taxon>Agaricales</taxon>
        <taxon>Marasmiineae</taxon>
        <taxon>Physalacriaceae</taxon>
        <taxon>Guyanagaster</taxon>
    </lineage>
</organism>
<feature type="region of interest" description="Disordered" evidence="13">
    <location>
        <begin position="987"/>
        <end position="1007"/>
    </location>
</feature>
<dbReference type="GO" id="GO:0005789">
    <property type="term" value="C:endoplasmic reticulum membrane"/>
    <property type="evidence" value="ECO:0007669"/>
    <property type="project" value="UniProtKB-SubCell"/>
</dbReference>
<feature type="compositionally biased region" description="Basic and acidic residues" evidence="13">
    <location>
        <begin position="672"/>
        <end position="681"/>
    </location>
</feature>
<feature type="compositionally biased region" description="Polar residues" evidence="13">
    <location>
        <begin position="337"/>
        <end position="356"/>
    </location>
</feature>
<protein>
    <recommendedName>
        <fullName evidence="4">Autophagy-related protein 2</fullName>
    </recommendedName>
</protein>
<feature type="region of interest" description="Disordered" evidence="13">
    <location>
        <begin position="284"/>
        <end position="386"/>
    </location>
</feature>
<feature type="compositionally biased region" description="Basic and acidic residues" evidence="13">
    <location>
        <begin position="375"/>
        <end position="384"/>
    </location>
</feature>
<keyword evidence="8" id="KW-0445">Lipid transport</keyword>
<comment type="caution">
    <text evidence="14">The sequence shown here is derived from an EMBL/GenBank/DDBJ whole genome shotgun (WGS) entry which is preliminary data.</text>
</comment>
<dbReference type="RefSeq" id="XP_043045954.1">
    <property type="nucleotide sequence ID" value="XM_043189792.1"/>
</dbReference>
<evidence type="ECO:0000256" key="1">
    <source>
        <dbReference type="ARBA" id="ARBA00004406"/>
    </source>
</evidence>
<keyword evidence="6" id="KW-0256">Endoplasmic reticulum</keyword>